<feature type="region of interest" description="Disordered" evidence="1">
    <location>
        <begin position="28"/>
        <end position="57"/>
    </location>
</feature>
<dbReference type="EMBL" id="JANBQB010000037">
    <property type="protein sequence ID" value="KAJ1983894.1"/>
    <property type="molecule type" value="Genomic_DNA"/>
</dbReference>
<proteinExistence type="predicted"/>
<sequence>MAHVTGLVPGVVCLLSFLASTAVATTNHRTSDNGGATGSTSDARNDQQTSLWPTSGSGLETRLSFTAGKICLISPRPTLPPAAQAQSAPIFIFDDFVTTLNNGYPDTAHTYDDAITYEDVQRELWALCTNQAGRTVGGTMPVAPSAKSAAAHSQRCFNSPGAAVSADAGITFDDSSTRTIYPQRILPHDDLDSVLKAQLQAMPVSERPTQFVDVSQYLNRRQIPCDSKGPAEPAQLYTYTVAEQRQLNHFVFGLYWDHGTGQIRAYLPLADGLAGANVRQAIHDLLGQPFTMLSIYTLPINNFHLAAQMILALHLKKRNVSNAQGIRAAANFSLP</sequence>
<name>A0A9W8BAQ5_9FUNG</name>
<organism evidence="3 4">
    <name type="scientific">Dimargaris verticillata</name>
    <dbReference type="NCBI Taxonomy" id="2761393"/>
    <lineage>
        <taxon>Eukaryota</taxon>
        <taxon>Fungi</taxon>
        <taxon>Fungi incertae sedis</taxon>
        <taxon>Zoopagomycota</taxon>
        <taxon>Kickxellomycotina</taxon>
        <taxon>Dimargaritomycetes</taxon>
        <taxon>Dimargaritales</taxon>
        <taxon>Dimargaritaceae</taxon>
        <taxon>Dimargaris</taxon>
    </lineage>
</organism>
<protein>
    <submittedName>
        <fullName evidence="3">Uncharacterized protein</fullName>
    </submittedName>
</protein>
<gene>
    <name evidence="3" type="ORF">H4R34_000994</name>
</gene>
<accession>A0A9W8BAQ5</accession>
<reference evidence="3" key="1">
    <citation type="submission" date="2022-07" db="EMBL/GenBank/DDBJ databases">
        <title>Phylogenomic reconstructions and comparative analyses of Kickxellomycotina fungi.</title>
        <authorList>
            <person name="Reynolds N.K."/>
            <person name="Stajich J.E."/>
            <person name="Barry K."/>
            <person name="Grigoriev I.V."/>
            <person name="Crous P."/>
            <person name="Smith M.E."/>
        </authorList>
    </citation>
    <scope>NUCLEOTIDE SEQUENCE</scope>
    <source>
        <strain evidence="3">RSA 567</strain>
    </source>
</reference>
<keyword evidence="4" id="KW-1185">Reference proteome</keyword>
<dbReference type="Proteomes" id="UP001151582">
    <property type="component" value="Unassembled WGS sequence"/>
</dbReference>
<feature type="chain" id="PRO_5040975410" evidence="2">
    <location>
        <begin position="25"/>
        <end position="335"/>
    </location>
</feature>
<evidence type="ECO:0000256" key="1">
    <source>
        <dbReference type="SAM" id="MobiDB-lite"/>
    </source>
</evidence>
<dbReference type="AlphaFoldDB" id="A0A9W8BAQ5"/>
<evidence type="ECO:0000256" key="2">
    <source>
        <dbReference type="SAM" id="SignalP"/>
    </source>
</evidence>
<comment type="caution">
    <text evidence="3">The sequence shown here is derived from an EMBL/GenBank/DDBJ whole genome shotgun (WGS) entry which is preliminary data.</text>
</comment>
<evidence type="ECO:0000313" key="3">
    <source>
        <dbReference type="EMBL" id="KAJ1983894.1"/>
    </source>
</evidence>
<feature type="signal peptide" evidence="2">
    <location>
        <begin position="1"/>
        <end position="24"/>
    </location>
</feature>
<evidence type="ECO:0000313" key="4">
    <source>
        <dbReference type="Proteomes" id="UP001151582"/>
    </source>
</evidence>
<keyword evidence="2" id="KW-0732">Signal</keyword>